<dbReference type="EMBL" id="UINC01033681">
    <property type="protein sequence ID" value="SVB23336.1"/>
    <property type="molecule type" value="Genomic_DNA"/>
</dbReference>
<accession>A0A382CB74</accession>
<proteinExistence type="predicted"/>
<reference evidence="1" key="1">
    <citation type="submission" date="2018-05" db="EMBL/GenBank/DDBJ databases">
        <authorList>
            <person name="Lanie J.A."/>
            <person name="Ng W.-L."/>
            <person name="Kazmierczak K.M."/>
            <person name="Andrzejewski T.M."/>
            <person name="Davidsen T.M."/>
            <person name="Wayne K.J."/>
            <person name="Tettelin H."/>
            <person name="Glass J.I."/>
            <person name="Rusch D."/>
            <person name="Podicherti R."/>
            <person name="Tsui H.-C.T."/>
            <person name="Winkler M.E."/>
        </authorList>
    </citation>
    <scope>NUCLEOTIDE SEQUENCE</scope>
</reference>
<protein>
    <submittedName>
        <fullName evidence="1">Uncharacterized protein</fullName>
    </submittedName>
</protein>
<sequence>METEIKKLKKEIESLRKCLINSHVNNQKLIRDVISRQHQHGKAIADAGLFK</sequence>
<organism evidence="1">
    <name type="scientific">marine metagenome</name>
    <dbReference type="NCBI Taxonomy" id="408172"/>
    <lineage>
        <taxon>unclassified sequences</taxon>
        <taxon>metagenomes</taxon>
        <taxon>ecological metagenomes</taxon>
    </lineage>
</organism>
<dbReference type="AlphaFoldDB" id="A0A382CB74"/>
<evidence type="ECO:0000313" key="1">
    <source>
        <dbReference type="EMBL" id="SVB23336.1"/>
    </source>
</evidence>
<name>A0A382CB74_9ZZZZ</name>
<gene>
    <name evidence="1" type="ORF">METZ01_LOCUS176190</name>
</gene>